<protein>
    <recommendedName>
        <fullName evidence="5">Secreted protein</fullName>
    </recommendedName>
</protein>
<organism evidence="3 4">
    <name type="scientific">Plakobranchus ocellatus</name>
    <dbReference type="NCBI Taxonomy" id="259542"/>
    <lineage>
        <taxon>Eukaryota</taxon>
        <taxon>Metazoa</taxon>
        <taxon>Spiralia</taxon>
        <taxon>Lophotrochozoa</taxon>
        <taxon>Mollusca</taxon>
        <taxon>Gastropoda</taxon>
        <taxon>Heterobranchia</taxon>
        <taxon>Euthyneura</taxon>
        <taxon>Panpulmonata</taxon>
        <taxon>Sacoglossa</taxon>
        <taxon>Placobranchoidea</taxon>
        <taxon>Plakobranchidae</taxon>
        <taxon>Plakobranchus</taxon>
    </lineage>
</organism>
<reference evidence="3 4" key="1">
    <citation type="journal article" date="2021" name="Elife">
        <title>Chloroplast acquisition without the gene transfer in kleptoplastic sea slugs, Plakobranchus ocellatus.</title>
        <authorList>
            <person name="Maeda T."/>
            <person name="Takahashi S."/>
            <person name="Yoshida T."/>
            <person name="Shimamura S."/>
            <person name="Takaki Y."/>
            <person name="Nagai Y."/>
            <person name="Toyoda A."/>
            <person name="Suzuki Y."/>
            <person name="Arimoto A."/>
            <person name="Ishii H."/>
            <person name="Satoh N."/>
            <person name="Nishiyama T."/>
            <person name="Hasebe M."/>
            <person name="Maruyama T."/>
            <person name="Minagawa J."/>
            <person name="Obokata J."/>
            <person name="Shigenobu S."/>
        </authorList>
    </citation>
    <scope>NUCLEOTIDE SEQUENCE [LARGE SCALE GENOMIC DNA]</scope>
</reference>
<feature type="region of interest" description="Disordered" evidence="1">
    <location>
        <begin position="44"/>
        <end position="64"/>
    </location>
</feature>
<accession>A0AAV4AZ72</accession>
<name>A0AAV4AZ72_9GAST</name>
<evidence type="ECO:0000313" key="4">
    <source>
        <dbReference type="Proteomes" id="UP000735302"/>
    </source>
</evidence>
<evidence type="ECO:0000256" key="1">
    <source>
        <dbReference type="SAM" id="MobiDB-lite"/>
    </source>
</evidence>
<sequence length="107" mass="12388">MACVYRRMDRSQKTRSRLAALIMILLLPSHQIAFSGSAARSERHAVATHRQTKSTWETGSSPTSSCKTDYITISTDQIRRIRQRQRIFSHARKSWQRLLRLDEANNS</sequence>
<proteinExistence type="predicted"/>
<feature type="compositionally biased region" description="Polar residues" evidence="1">
    <location>
        <begin position="53"/>
        <end position="64"/>
    </location>
</feature>
<evidence type="ECO:0000313" key="3">
    <source>
        <dbReference type="EMBL" id="GFO12138.1"/>
    </source>
</evidence>
<feature type="signal peptide" evidence="2">
    <location>
        <begin position="1"/>
        <end position="33"/>
    </location>
</feature>
<dbReference type="EMBL" id="BLXT01004371">
    <property type="protein sequence ID" value="GFO12138.1"/>
    <property type="molecule type" value="Genomic_DNA"/>
</dbReference>
<evidence type="ECO:0008006" key="5">
    <source>
        <dbReference type="Google" id="ProtNLM"/>
    </source>
</evidence>
<evidence type="ECO:0000256" key="2">
    <source>
        <dbReference type="SAM" id="SignalP"/>
    </source>
</evidence>
<gene>
    <name evidence="3" type="ORF">PoB_003864300</name>
</gene>
<feature type="chain" id="PRO_5043797486" description="Secreted protein" evidence="2">
    <location>
        <begin position="34"/>
        <end position="107"/>
    </location>
</feature>
<dbReference type="Proteomes" id="UP000735302">
    <property type="component" value="Unassembled WGS sequence"/>
</dbReference>
<keyword evidence="4" id="KW-1185">Reference proteome</keyword>
<dbReference type="AlphaFoldDB" id="A0AAV4AZ72"/>
<comment type="caution">
    <text evidence="3">The sequence shown here is derived from an EMBL/GenBank/DDBJ whole genome shotgun (WGS) entry which is preliminary data.</text>
</comment>
<keyword evidence="2" id="KW-0732">Signal</keyword>